<accession>A0A915MJU9</accession>
<evidence type="ECO:0000313" key="2">
    <source>
        <dbReference type="Proteomes" id="UP000887561"/>
    </source>
</evidence>
<sequence length="106" mass="11963">MYIPSSFRSPISETEVSNFYTPWAQIKETDEPLKEESNTISKPEESQKEHNKCRSEHSPSNQGLGHGCELIITILCDLHCTSETQKSKGYTSGLCKPFDPVCYCKC</sequence>
<feature type="region of interest" description="Disordered" evidence="1">
    <location>
        <begin position="30"/>
        <end position="65"/>
    </location>
</feature>
<dbReference type="Proteomes" id="UP000887561">
    <property type="component" value="Unplaced"/>
</dbReference>
<dbReference type="WBParaSite" id="scaffold4408_cov211.g8085">
    <property type="protein sequence ID" value="scaffold4408_cov211.g8085"/>
    <property type="gene ID" value="scaffold4408_cov211.g8085"/>
</dbReference>
<reference evidence="3" key="1">
    <citation type="submission" date="2022-11" db="UniProtKB">
        <authorList>
            <consortium name="WormBaseParasite"/>
        </authorList>
    </citation>
    <scope>IDENTIFICATION</scope>
</reference>
<protein>
    <submittedName>
        <fullName evidence="3">Uncharacterized protein</fullName>
    </submittedName>
</protein>
<feature type="compositionally biased region" description="Basic and acidic residues" evidence="1">
    <location>
        <begin position="30"/>
        <end position="57"/>
    </location>
</feature>
<name>A0A915MJU9_MELJA</name>
<organism evidence="2 3">
    <name type="scientific">Meloidogyne javanica</name>
    <name type="common">Root-knot nematode worm</name>
    <dbReference type="NCBI Taxonomy" id="6303"/>
    <lineage>
        <taxon>Eukaryota</taxon>
        <taxon>Metazoa</taxon>
        <taxon>Ecdysozoa</taxon>
        <taxon>Nematoda</taxon>
        <taxon>Chromadorea</taxon>
        <taxon>Rhabditida</taxon>
        <taxon>Tylenchina</taxon>
        <taxon>Tylenchomorpha</taxon>
        <taxon>Tylenchoidea</taxon>
        <taxon>Meloidogynidae</taxon>
        <taxon>Meloidogyninae</taxon>
        <taxon>Meloidogyne</taxon>
        <taxon>Meloidogyne incognita group</taxon>
    </lineage>
</organism>
<keyword evidence="2" id="KW-1185">Reference proteome</keyword>
<evidence type="ECO:0000256" key="1">
    <source>
        <dbReference type="SAM" id="MobiDB-lite"/>
    </source>
</evidence>
<evidence type="ECO:0000313" key="3">
    <source>
        <dbReference type="WBParaSite" id="scaffold4408_cov211.g8085"/>
    </source>
</evidence>
<dbReference type="AlphaFoldDB" id="A0A915MJU9"/>
<proteinExistence type="predicted"/>